<evidence type="ECO:0000313" key="1">
    <source>
        <dbReference type="EMBL" id="RJS47469.1"/>
    </source>
</evidence>
<name>A0A3A5HA08_9ACTN</name>
<comment type="caution">
    <text evidence="1">The sequence shown here is derived from an EMBL/GenBank/DDBJ whole genome shotgun (WGS) entry which is preliminary data.</text>
</comment>
<accession>A0A3A5HA08</accession>
<keyword evidence="2" id="KW-1185">Reference proteome</keyword>
<proteinExistence type="predicted"/>
<protein>
    <submittedName>
        <fullName evidence="1">Uncharacterized protein</fullName>
    </submittedName>
</protein>
<gene>
    <name evidence="1" type="ORF">D4739_15450</name>
</gene>
<reference evidence="2" key="1">
    <citation type="submission" date="2018-09" db="EMBL/GenBank/DDBJ databases">
        <authorList>
            <person name="Zhu H."/>
        </authorList>
    </citation>
    <scope>NUCLEOTIDE SEQUENCE [LARGE SCALE GENOMIC DNA]</scope>
    <source>
        <strain evidence="2">K1W22B-1</strain>
    </source>
</reference>
<organism evidence="1 2">
    <name type="scientific">Nocardioides cavernaquae</name>
    <dbReference type="NCBI Taxonomy" id="2321396"/>
    <lineage>
        <taxon>Bacteria</taxon>
        <taxon>Bacillati</taxon>
        <taxon>Actinomycetota</taxon>
        <taxon>Actinomycetes</taxon>
        <taxon>Propionibacteriales</taxon>
        <taxon>Nocardioidaceae</taxon>
        <taxon>Nocardioides</taxon>
    </lineage>
</organism>
<dbReference type="Proteomes" id="UP000276542">
    <property type="component" value="Unassembled WGS sequence"/>
</dbReference>
<dbReference type="EMBL" id="QYRP01000002">
    <property type="protein sequence ID" value="RJS47469.1"/>
    <property type="molecule type" value="Genomic_DNA"/>
</dbReference>
<evidence type="ECO:0000313" key="2">
    <source>
        <dbReference type="Proteomes" id="UP000276542"/>
    </source>
</evidence>
<dbReference type="AlphaFoldDB" id="A0A3A5HA08"/>
<sequence length="63" mass="6940">MSEALDDPVALRLVFDWIDRLLGADDDMIDYWTHAHECGLGTARRGVRRPASQAGMGKVAKAI</sequence>